<dbReference type="PANTHER" id="PTHR23272">
    <property type="entry name" value="BED FINGER-RELATED"/>
    <property type="match status" value="1"/>
</dbReference>
<dbReference type="EMBL" id="CP144749">
    <property type="protein sequence ID" value="WVZ74059.1"/>
    <property type="molecule type" value="Genomic_DNA"/>
</dbReference>
<dbReference type="Pfam" id="PF05699">
    <property type="entry name" value="Dimer_Tnp_hAT"/>
    <property type="match status" value="1"/>
</dbReference>
<gene>
    <name evidence="2" type="ORF">U9M48_022286</name>
</gene>
<dbReference type="InterPro" id="IPR008906">
    <property type="entry name" value="HATC_C_dom"/>
</dbReference>
<dbReference type="GO" id="GO:0046983">
    <property type="term" value="F:protein dimerization activity"/>
    <property type="evidence" value="ECO:0007669"/>
    <property type="project" value="InterPro"/>
</dbReference>
<protein>
    <recommendedName>
        <fullName evidence="1">HAT C-terminal dimerisation domain-containing protein</fullName>
    </recommendedName>
</protein>
<reference evidence="2 3" key="1">
    <citation type="submission" date="2024-02" db="EMBL/GenBank/DDBJ databases">
        <title>High-quality chromosome-scale genome assembly of Pensacola bahiagrass (Paspalum notatum Flugge var. saurae).</title>
        <authorList>
            <person name="Vega J.M."/>
            <person name="Podio M."/>
            <person name="Orjuela J."/>
            <person name="Siena L.A."/>
            <person name="Pessino S.C."/>
            <person name="Combes M.C."/>
            <person name="Mariac C."/>
            <person name="Albertini E."/>
            <person name="Pupilli F."/>
            <person name="Ortiz J.P.A."/>
            <person name="Leblanc O."/>
        </authorList>
    </citation>
    <scope>NUCLEOTIDE SEQUENCE [LARGE SCALE GENOMIC DNA]</scope>
    <source>
        <strain evidence="2">R1</strain>
        <tissue evidence="2">Leaf</tissue>
    </source>
</reference>
<sequence>MCQQCGVQHTGCCVRTAIAYKEAIQTYADADLNYKWELQLNNGIYLLQLNQFLPPNLFYLHIVDVKIALRAAMVSNSLNLRRMSVATMEKFNKYWEETNNVMSYLSSTEANPSKSELLIYLDETNVSLADKEFDLLIWWKVNSHRFPWCRGWQLSFLTTPTTSMSSESNFSTGGRTLDDYRISLSPYMVEALEVSETKSGLALV</sequence>
<proteinExistence type="predicted"/>
<evidence type="ECO:0000313" key="2">
    <source>
        <dbReference type="EMBL" id="WVZ74059.1"/>
    </source>
</evidence>
<organism evidence="2 3">
    <name type="scientific">Paspalum notatum var. saurae</name>
    <dbReference type="NCBI Taxonomy" id="547442"/>
    <lineage>
        <taxon>Eukaryota</taxon>
        <taxon>Viridiplantae</taxon>
        <taxon>Streptophyta</taxon>
        <taxon>Embryophyta</taxon>
        <taxon>Tracheophyta</taxon>
        <taxon>Spermatophyta</taxon>
        <taxon>Magnoliopsida</taxon>
        <taxon>Liliopsida</taxon>
        <taxon>Poales</taxon>
        <taxon>Poaceae</taxon>
        <taxon>PACMAD clade</taxon>
        <taxon>Panicoideae</taxon>
        <taxon>Andropogonodae</taxon>
        <taxon>Paspaleae</taxon>
        <taxon>Paspalinae</taxon>
        <taxon>Paspalum</taxon>
    </lineage>
</organism>
<feature type="domain" description="HAT C-terminal dimerisation" evidence="1">
    <location>
        <begin position="117"/>
        <end position="196"/>
    </location>
</feature>
<dbReference type="SUPFAM" id="SSF53098">
    <property type="entry name" value="Ribonuclease H-like"/>
    <property type="match status" value="1"/>
</dbReference>
<dbReference type="Proteomes" id="UP001341281">
    <property type="component" value="Chromosome 05"/>
</dbReference>
<evidence type="ECO:0000313" key="3">
    <source>
        <dbReference type="Proteomes" id="UP001341281"/>
    </source>
</evidence>
<evidence type="ECO:0000259" key="1">
    <source>
        <dbReference type="Pfam" id="PF05699"/>
    </source>
</evidence>
<dbReference type="AlphaFoldDB" id="A0AAQ3TJK2"/>
<keyword evidence="3" id="KW-1185">Reference proteome</keyword>
<accession>A0AAQ3TJK2</accession>
<name>A0AAQ3TJK2_PASNO</name>
<dbReference type="InterPro" id="IPR012337">
    <property type="entry name" value="RNaseH-like_sf"/>
</dbReference>
<dbReference type="PANTHER" id="PTHR23272:SF190">
    <property type="entry name" value="ZINC FINGER, BED-TYPE-RELATED"/>
    <property type="match status" value="1"/>
</dbReference>